<dbReference type="STRING" id="7739.C3YIV4"/>
<keyword evidence="7" id="KW-0963">Cytoplasm</keyword>
<evidence type="ECO:0000256" key="10">
    <source>
        <dbReference type="ARBA" id="ARBA00022726"/>
    </source>
</evidence>
<accession>C3YIV4</accession>
<dbReference type="SUPFAM" id="SSF53271">
    <property type="entry name" value="PRTase-like"/>
    <property type="match status" value="1"/>
</dbReference>
<evidence type="ECO:0000256" key="7">
    <source>
        <dbReference type="ARBA" id="ARBA00022490"/>
    </source>
</evidence>
<comment type="similarity">
    <text evidence="4">Belongs to the purine/pyrimidine phosphoribosyltransferase family.</text>
</comment>
<dbReference type="InterPro" id="IPR050120">
    <property type="entry name" value="Adenine_PRTase"/>
</dbReference>
<evidence type="ECO:0000256" key="5">
    <source>
        <dbReference type="ARBA" id="ARBA00011738"/>
    </source>
</evidence>
<organism>
    <name type="scientific">Branchiostoma floridae</name>
    <name type="common">Florida lancelet</name>
    <name type="synonym">Amphioxus</name>
    <dbReference type="NCBI Taxonomy" id="7739"/>
    <lineage>
        <taxon>Eukaryota</taxon>
        <taxon>Metazoa</taxon>
        <taxon>Chordata</taxon>
        <taxon>Cephalochordata</taxon>
        <taxon>Leptocardii</taxon>
        <taxon>Amphioxiformes</taxon>
        <taxon>Branchiostomatidae</taxon>
        <taxon>Branchiostoma</taxon>
    </lineage>
</organism>
<keyword evidence="9" id="KW-0808">Transferase</keyword>
<evidence type="ECO:0000256" key="8">
    <source>
        <dbReference type="ARBA" id="ARBA00022676"/>
    </source>
</evidence>
<dbReference type="CDD" id="cd06223">
    <property type="entry name" value="PRTases_typeI"/>
    <property type="match status" value="1"/>
</dbReference>
<dbReference type="FunCoup" id="C3YIV4">
    <property type="interactions" value="2"/>
</dbReference>
<dbReference type="GO" id="GO:0005737">
    <property type="term" value="C:cytoplasm"/>
    <property type="evidence" value="ECO:0007669"/>
    <property type="project" value="UniProtKB-SubCell"/>
</dbReference>
<evidence type="ECO:0000256" key="9">
    <source>
        <dbReference type="ARBA" id="ARBA00022679"/>
    </source>
</evidence>
<evidence type="ECO:0000256" key="4">
    <source>
        <dbReference type="ARBA" id="ARBA00008391"/>
    </source>
</evidence>
<comment type="catalytic activity">
    <reaction evidence="1">
        <text>AMP + diphosphate = 5-phospho-alpha-D-ribose 1-diphosphate + adenine</text>
        <dbReference type="Rhea" id="RHEA:16609"/>
        <dbReference type="ChEBI" id="CHEBI:16708"/>
        <dbReference type="ChEBI" id="CHEBI:33019"/>
        <dbReference type="ChEBI" id="CHEBI:58017"/>
        <dbReference type="ChEBI" id="CHEBI:456215"/>
        <dbReference type="EC" id="2.4.2.7"/>
    </reaction>
</comment>
<feature type="domain" description="Phosphoribosyltransferase" evidence="11">
    <location>
        <begin position="40"/>
        <end position="185"/>
    </location>
</feature>
<proteinExistence type="inferred from homology"/>
<dbReference type="EMBL" id="GG666516">
    <property type="protein sequence ID" value="EEN59828.1"/>
    <property type="molecule type" value="Genomic_DNA"/>
</dbReference>
<dbReference type="PANTHER" id="PTHR11776:SF7">
    <property type="entry name" value="PHOSPHORIBOSYLTRANSFERASE DOMAIN-CONTAINING PROTEIN"/>
    <property type="match status" value="1"/>
</dbReference>
<evidence type="ECO:0000256" key="1">
    <source>
        <dbReference type="ARBA" id="ARBA00000868"/>
    </source>
</evidence>
<gene>
    <name evidence="12" type="ORF">BRAFLDRAFT_86653</name>
</gene>
<dbReference type="PANTHER" id="PTHR11776">
    <property type="entry name" value="ADENINE PHOSPHORIBOSYLTRANSFERASE"/>
    <property type="match status" value="1"/>
</dbReference>
<reference evidence="12" key="1">
    <citation type="journal article" date="2008" name="Nature">
        <title>The amphioxus genome and the evolution of the chordate karyotype.</title>
        <authorList>
            <consortium name="US DOE Joint Genome Institute (JGI-PGF)"/>
            <person name="Putnam N.H."/>
            <person name="Butts T."/>
            <person name="Ferrier D.E.K."/>
            <person name="Furlong R.F."/>
            <person name="Hellsten U."/>
            <person name="Kawashima T."/>
            <person name="Robinson-Rechavi M."/>
            <person name="Shoguchi E."/>
            <person name="Terry A."/>
            <person name="Yu J.-K."/>
            <person name="Benito-Gutierrez E.L."/>
            <person name="Dubchak I."/>
            <person name="Garcia-Fernandez J."/>
            <person name="Gibson-Brown J.J."/>
            <person name="Grigoriev I.V."/>
            <person name="Horton A.C."/>
            <person name="de Jong P.J."/>
            <person name="Jurka J."/>
            <person name="Kapitonov V.V."/>
            <person name="Kohara Y."/>
            <person name="Kuroki Y."/>
            <person name="Lindquist E."/>
            <person name="Lucas S."/>
            <person name="Osoegawa K."/>
            <person name="Pennacchio L.A."/>
            <person name="Salamov A.A."/>
            <person name="Satou Y."/>
            <person name="Sauka-Spengler T."/>
            <person name="Schmutz J."/>
            <person name="Shin-I T."/>
            <person name="Toyoda A."/>
            <person name="Bronner-Fraser M."/>
            <person name="Fujiyama A."/>
            <person name="Holland L.Z."/>
            <person name="Holland P.W.H."/>
            <person name="Satoh N."/>
            <person name="Rokhsar D.S."/>
        </authorList>
    </citation>
    <scope>NUCLEOTIDE SEQUENCE [LARGE SCALE GENOMIC DNA]</scope>
    <source>
        <strain evidence="12">S238N-H82</strain>
        <tissue evidence="12">Testes</tissue>
    </source>
</reference>
<dbReference type="InParanoid" id="C3YIV4"/>
<dbReference type="InterPro" id="IPR029057">
    <property type="entry name" value="PRTase-like"/>
</dbReference>
<keyword evidence="8" id="KW-0328">Glycosyltransferase</keyword>
<dbReference type="Pfam" id="PF00156">
    <property type="entry name" value="Pribosyltran"/>
    <property type="match status" value="1"/>
</dbReference>
<comment type="pathway">
    <text evidence="3">Purine metabolism; AMP biosynthesis via salvage pathway; AMP from adenine: step 1/1.</text>
</comment>
<dbReference type="Gene3D" id="3.40.50.2020">
    <property type="match status" value="1"/>
</dbReference>
<name>C3YIV4_BRAFL</name>
<dbReference type="InterPro" id="IPR000836">
    <property type="entry name" value="PRTase_dom"/>
</dbReference>
<dbReference type="GO" id="GO:0003999">
    <property type="term" value="F:adenine phosphoribosyltransferase activity"/>
    <property type="evidence" value="ECO:0007669"/>
    <property type="project" value="UniProtKB-EC"/>
</dbReference>
<sequence length="198" mass="22017">MANDKRDPDWYLALMAPNTKGPEFSWLDPTAMYRNAEAFQQCVADLTKAFQPDEVDLVAGIDGAGFILGGAIAYHLKKGFLAIRKSGSLCVDVDDVRFMHHSKKEKRVEIRKDAFKPSTKVLIVDQWIETGGNMGAAVELVERQQGIVAGIACVCIEETEGGKRLMEKYKCVSSVVSREIQDQVNAENLKSFKTYKPL</sequence>
<dbReference type="FunFam" id="3.40.50.2020:FF:000069">
    <property type="entry name" value="Zgc:174895"/>
    <property type="match status" value="1"/>
</dbReference>
<evidence type="ECO:0000313" key="12">
    <source>
        <dbReference type="EMBL" id="EEN59828.1"/>
    </source>
</evidence>
<dbReference type="EC" id="2.4.2.7" evidence="6"/>
<dbReference type="AlphaFoldDB" id="C3YIV4"/>
<evidence type="ECO:0000259" key="11">
    <source>
        <dbReference type="Pfam" id="PF00156"/>
    </source>
</evidence>
<evidence type="ECO:0000256" key="6">
    <source>
        <dbReference type="ARBA" id="ARBA00011893"/>
    </source>
</evidence>
<evidence type="ECO:0000256" key="3">
    <source>
        <dbReference type="ARBA" id="ARBA00004659"/>
    </source>
</evidence>
<protein>
    <recommendedName>
        <fullName evidence="6">adenine phosphoribosyltransferase</fullName>
        <ecNumber evidence="6">2.4.2.7</ecNumber>
    </recommendedName>
</protein>
<keyword evidence="10" id="KW-0660">Purine salvage</keyword>
<evidence type="ECO:0000256" key="2">
    <source>
        <dbReference type="ARBA" id="ARBA00004496"/>
    </source>
</evidence>
<dbReference type="GO" id="GO:0006166">
    <property type="term" value="P:purine ribonucleoside salvage"/>
    <property type="evidence" value="ECO:0007669"/>
    <property type="project" value="UniProtKB-KW"/>
</dbReference>
<comment type="subunit">
    <text evidence="5">Homodimer.</text>
</comment>
<dbReference type="eggNOG" id="KOG1712">
    <property type="taxonomic scope" value="Eukaryota"/>
</dbReference>
<comment type="subcellular location">
    <subcellularLocation>
        <location evidence="2">Cytoplasm</location>
    </subcellularLocation>
</comment>